<accession>A0ACD6BAS6</accession>
<protein>
    <submittedName>
        <fullName evidence="1">Metagenomic cytidine deaminase Cdd</fullName>
    </submittedName>
</protein>
<proteinExistence type="evidence at protein level"/>
<dbReference type="PDB" id="7ZOB">
    <property type="method" value="X-ray"/>
    <property type="resolution" value="1.20 A"/>
    <property type="chains" value="A/B/C/D/E/F/G/H=1-140"/>
</dbReference>
<gene>
    <name evidence="1" type="primary">cdd</name>
</gene>
<name>A0ACD6BAS6_9BACT</name>
<sequence>MNKEDLLKKAFEAMENAYAPYSNYHVGACALMKDGTTFLGANIENASYGATNCGERSAIFAAYSNGYRADDIEALAIVTDGDRVGAPCGICRQVLSELLNDNTPIYLSNGKETLEKTIDELLPMRFTKEDLLGHHHHHHG</sequence>
<accession>A0A9Y2YAF2</accession>
<reference evidence="1" key="1">
    <citation type="journal article" date="2023" name="Sci. Adv.">
        <title>Cytidine deaminases catalyze the conversion of &lt;i&gt;N&lt;/i&gt;(&lt;i&gt;S&lt;/i&gt;,&lt;i&gt;O&lt;/i&gt;)&lt;sup&gt;4&lt;/sup&gt;-substituted pyrimidine nucleosides.</title>
        <authorList>
            <person name="Urbeliene N."/>
            <person name="Tiskus M."/>
            <person name="Tamulaitiene G."/>
            <person name="Gasparaviciute R."/>
            <person name="Lapinskaite R."/>
            <person name="Jauniskis V."/>
            <person name="Sudzius J."/>
            <person name="Meskiene R."/>
            <person name="Tauraite D."/>
            <person name="Skrodenyte E."/>
            <person name="Urbelis G."/>
            <person name="Vaitekunas J."/>
            <person name="Meskys R."/>
        </authorList>
    </citation>
    <scope>X-RAY CRYSTALLOGRAPHY (1.20 ANGSTROMS)</scope>
</reference>
<keyword evidence="1" id="KW-0002">3D-structure</keyword>
<evidence type="ECO:0000313" key="1">
    <source>
        <dbReference type="PDB" id="7ZOB"/>
    </source>
</evidence>
<organism evidence="1">
    <name type="scientific">uncultured bacterium</name>
    <dbReference type="NCBI Taxonomy" id="77133"/>
    <lineage>
        <taxon>Bacteria</taxon>
        <taxon>environmental samples</taxon>
    </lineage>
</organism>